<evidence type="ECO:0000313" key="1">
    <source>
        <dbReference type="Proteomes" id="UP000887563"/>
    </source>
</evidence>
<name>A0A914LSC2_MELIC</name>
<dbReference type="Proteomes" id="UP000887563">
    <property type="component" value="Unplaced"/>
</dbReference>
<sequence length="348" mass="39964">MFPPPPKKFKNFSISDLLGSQTNNPYVKKLGHETKFNQKFNSSKVSTKFLISDLPNDPESLLAGIFQNTIDEALQESRQWGVEPDQLGCIVSSQHLDSDVWIPVREITSNTVDSILNQFLKVTQSKKQNNGMLWGAPFLVSVSTIQKSNTPRRVQGRGKNSFKQLKINDNALIKIRNDDNYCLFYSLVATFVYATCLWPRWKFYDYMRSRRGMADQFKKDTMDLMEAVGAPFVLDSYDADEWIPSVVEYWNLLNKGWFKEHFDGVRRASDLFGELYCLSCESVYNRKSNHNISCKARCKNCSRVGPGFPCKNLNEFFNHCGGCGKDFKNENCYTHHITSNFCNSSKKM</sequence>
<dbReference type="WBParaSite" id="Minc3s00829g17860">
    <property type="protein sequence ID" value="Minc3s00829g17860"/>
    <property type="gene ID" value="Minc3s00829g17860"/>
</dbReference>
<keyword evidence="1" id="KW-1185">Reference proteome</keyword>
<dbReference type="AlphaFoldDB" id="A0A914LSC2"/>
<reference evidence="2" key="1">
    <citation type="submission" date="2022-11" db="UniProtKB">
        <authorList>
            <consortium name="WormBaseParasite"/>
        </authorList>
    </citation>
    <scope>IDENTIFICATION</scope>
</reference>
<organism evidence="1 2">
    <name type="scientific">Meloidogyne incognita</name>
    <name type="common">Southern root-knot nematode worm</name>
    <name type="synonym">Oxyuris incognita</name>
    <dbReference type="NCBI Taxonomy" id="6306"/>
    <lineage>
        <taxon>Eukaryota</taxon>
        <taxon>Metazoa</taxon>
        <taxon>Ecdysozoa</taxon>
        <taxon>Nematoda</taxon>
        <taxon>Chromadorea</taxon>
        <taxon>Rhabditida</taxon>
        <taxon>Tylenchina</taxon>
        <taxon>Tylenchomorpha</taxon>
        <taxon>Tylenchoidea</taxon>
        <taxon>Meloidogynidae</taxon>
        <taxon>Meloidogyninae</taxon>
        <taxon>Meloidogyne</taxon>
        <taxon>Meloidogyne incognita group</taxon>
    </lineage>
</organism>
<proteinExistence type="predicted"/>
<accession>A0A914LSC2</accession>
<evidence type="ECO:0000313" key="2">
    <source>
        <dbReference type="WBParaSite" id="Minc3s00829g17860"/>
    </source>
</evidence>
<protein>
    <submittedName>
        <fullName evidence="2">Uncharacterized protein</fullName>
    </submittedName>
</protein>